<name>A0A1F7WLX3_9BACT</name>
<feature type="transmembrane region" description="Helical" evidence="2">
    <location>
        <begin position="474"/>
        <end position="495"/>
    </location>
</feature>
<dbReference type="STRING" id="1817813.A2008_14075"/>
<keyword evidence="3" id="KW-0732">Signal</keyword>
<gene>
    <name evidence="5" type="ORF">A2008_14075</name>
</gene>
<feature type="region of interest" description="Disordered" evidence="1">
    <location>
        <begin position="121"/>
        <end position="153"/>
    </location>
</feature>
<evidence type="ECO:0000256" key="1">
    <source>
        <dbReference type="SAM" id="MobiDB-lite"/>
    </source>
</evidence>
<evidence type="ECO:0000313" key="6">
    <source>
        <dbReference type="Proteomes" id="UP000178735"/>
    </source>
</evidence>
<dbReference type="Proteomes" id="UP000178735">
    <property type="component" value="Unassembled WGS sequence"/>
</dbReference>
<feature type="transmembrane region" description="Helical" evidence="2">
    <location>
        <begin position="256"/>
        <end position="275"/>
    </location>
</feature>
<evidence type="ECO:0000259" key="4">
    <source>
        <dbReference type="Pfam" id="PF20539"/>
    </source>
</evidence>
<protein>
    <recommendedName>
        <fullName evidence="4">DUF6754 domain-containing protein</fullName>
    </recommendedName>
</protein>
<organism evidence="5 6">
    <name type="scientific">Candidatus Wallbacteria bacterium GWC2_49_35</name>
    <dbReference type="NCBI Taxonomy" id="1817813"/>
    <lineage>
        <taxon>Bacteria</taxon>
        <taxon>Candidatus Walliibacteriota</taxon>
    </lineage>
</organism>
<feature type="chain" id="PRO_5009533499" description="DUF6754 domain-containing protein" evidence="3">
    <location>
        <begin position="34"/>
        <end position="513"/>
    </location>
</feature>
<evidence type="ECO:0000313" key="5">
    <source>
        <dbReference type="EMBL" id="OGM03389.1"/>
    </source>
</evidence>
<sequence>MSFQVKLKALTIALLVSISSFFLLSSAFCPIFAQTAEISAQPQAAQTAEVTVTAPAAEAAAPASQPVPPAEVKPEIPAAPAEAKIEITGELKSIEIQAPAQTAEITATATVQPAQTAEVAAPAVTPAPAPAAEVKPETPAAAPAPAPAPASKPAAPAKKAVKFTATPDTLFITPGSTCDLSKVKLEVKTPEGEIKPVSVDSWSADTGSVNMTTYTPPTAAFKGTAALLANYTYAGETLKTELEIKVRKPYIEERLIVLYMALILAIIILLSINKATGGKNYFIRRIGGLNAIDEAIGRSTEMGKPVLYLTGLSDMSSISTIASISILSYVATKTAEYETSLLVPCCRSLVMNTAREVVKESYLEAGKPDAYNAENIKYITDDQFGFVSGVDGIMLREKPAANFYLGHFMAESLIYAETGNSIGAIQIAGTSEFSQIPFFVAACDYCLIGEELFAASAYLSRKPKDVGTLRGQDIAKLAIMVIVIIGVVLETVSVINPGMASSLGLYKSFFQTK</sequence>
<dbReference type="AlphaFoldDB" id="A0A1F7WLX3"/>
<keyword evidence="2" id="KW-0472">Membrane</keyword>
<dbReference type="Pfam" id="PF20539">
    <property type="entry name" value="DUF6754"/>
    <property type="match status" value="1"/>
</dbReference>
<dbReference type="EMBL" id="MGFH01000167">
    <property type="protein sequence ID" value="OGM03389.1"/>
    <property type="molecule type" value="Genomic_DNA"/>
</dbReference>
<accession>A0A1F7WLX3</accession>
<feature type="compositionally biased region" description="Low complexity" evidence="1">
    <location>
        <begin position="121"/>
        <end position="141"/>
    </location>
</feature>
<comment type="caution">
    <text evidence="5">The sequence shown here is derived from an EMBL/GenBank/DDBJ whole genome shotgun (WGS) entry which is preliminary data.</text>
</comment>
<evidence type="ECO:0000256" key="3">
    <source>
        <dbReference type="SAM" id="SignalP"/>
    </source>
</evidence>
<feature type="domain" description="DUF6754" evidence="4">
    <location>
        <begin position="250"/>
        <end position="494"/>
    </location>
</feature>
<reference evidence="5 6" key="1">
    <citation type="journal article" date="2016" name="Nat. Commun.">
        <title>Thousands of microbial genomes shed light on interconnected biogeochemical processes in an aquifer system.</title>
        <authorList>
            <person name="Anantharaman K."/>
            <person name="Brown C.T."/>
            <person name="Hug L.A."/>
            <person name="Sharon I."/>
            <person name="Castelle C.J."/>
            <person name="Probst A.J."/>
            <person name="Thomas B.C."/>
            <person name="Singh A."/>
            <person name="Wilkins M.J."/>
            <person name="Karaoz U."/>
            <person name="Brodie E.L."/>
            <person name="Williams K.H."/>
            <person name="Hubbard S.S."/>
            <person name="Banfield J.F."/>
        </authorList>
    </citation>
    <scope>NUCLEOTIDE SEQUENCE [LARGE SCALE GENOMIC DNA]</scope>
</reference>
<proteinExistence type="predicted"/>
<keyword evidence="2" id="KW-1133">Transmembrane helix</keyword>
<dbReference type="InterPro" id="IPR046642">
    <property type="entry name" value="DUF6754"/>
</dbReference>
<evidence type="ECO:0000256" key="2">
    <source>
        <dbReference type="SAM" id="Phobius"/>
    </source>
</evidence>
<feature type="signal peptide" evidence="3">
    <location>
        <begin position="1"/>
        <end position="33"/>
    </location>
</feature>
<keyword evidence="2" id="KW-0812">Transmembrane</keyword>